<keyword evidence="2" id="KW-1185">Reference proteome</keyword>
<dbReference type="PANTHER" id="PTHR47510:SF3">
    <property type="entry name" value="ENDO_EXONUCLEASE_PHOSPHATASE DOMAIN-CONTAINING PROTEIN"/>
    <property type="match status" value="1"/>
</dbReference>
<name>A0ABD0J944_9CAEN</name>
<evidence type="ECO:0000313" key="2">
    <source>
        <dbReference type="Proteomes" id="UP001519460"/>
    </source>
</evidence>
<reference evidence="1 2" key="1">
    <citation type="journal article" date="2023" name="Sci. Data">
        <title>Genome assembly of the Korean intertidal mud-creeper Batillaria attramentaria.</title>
        <authorList>
            <person name="Patra A.K."/>
            <person name="Ho P.T."/>
            <person name="Jun S."/>
            <person name="Lee S.J."/>
            <person name="Kim Y."/>
            <person name="Won Y.J."/>
        </authorList>
    </citation>
    <scope>NUCLEOTIDE SEQUENCE [LARGE SCALE GENOMIC DNA]</scope>
    <source>
        <strain evidence="1">Wonlab-2016</strain>
    </source>
</reference>
<dbReference type="Proteomes" id="UP001519460">
    <property type="component" value="Unassembled WGS sequence"/>
</dbReference>
<evidence type="ECO:0000313" key="1">
    <source>
        <dbReference type="EMBL" id="KAK7466032.1"/>
    </source>
</evidence>
<sequence>MTDRERRAQAKELNDFYCRFDSLDFTENRKQMCDTLSDVASSEDIPEIHKETVEAVFRGLNPRKAPGPDNISGRLTKTCSEELSGVFCSILNL</sequence>
<comment type="caution">
    <text evidence="1">The sequence shown here is derived from an EMBL/GenBank/DDBJ whole genome shotgun (WGS) entry which is preliminary data.</text>
</comment>
<organism evidence="1 2">
    <name type="scientific">Batillaria attramentaria</name>
    <dbReference type="NCBI Taxonomy" id="370345"/>
    <lineage>
        <taxon>Eukaryota</taxon>
        <taxon>Metazoa</taxon>
        <taxon>Spiralia</taxon>
        <taxon>Lophotrochozoa</taxon>
        <taxon>Mollusca</taxon>
        <taxon>Gastropoda</taxon>
        <taxon>Caenogastropoda</taxon>
        <taxon>Sorbeoconcha</taxon>
        <taxon>Cerithioidea</taxon>
        <taxon>Batillariidae</taxon>
        <taxon>Batillaria</taxon>
    </lineage>
</organism>
<dbReference type="EMBL" id="JACVVK020000559">
    <property type="protein sequence ID" value="KAK7466032.1"/>
    <property type="molecule type" value="Genomic_DNA"/>
</dbReference>
<protein>
    <submittedName>
        <fullName evidence="1">Uncharacterized protein</fullName>
    </submittedName>
</protein>
<dbReference type="AlphaFoldDB" id="A0ABD0J944"/>
<dbReference type="PANTHER" id="PTHR47510">
    <property type="entry name" value="REVERSE TRANSCRIPTASE DOMAIN-CONTAINING PROTEIN"/>
    <property type="match status" value="1"/>
</dbReference>
<proteinExistence type="predicted"/>
<gene>
    <name evidence="1" type="ORF">BaRGS_00037402</name>
</gene>
<accession>A0ABD0J944</accession>